<accession>A0AAV2H7Q1</accession>
<keyword evidence="7" id="KW-1185">Reference proteome</keyword>
<evidence type="ECO:0000256" key="2">
    <source>
        <dbReference type="ARBA" id="ARBA00022692"/>
    </source>
</evidence>
<evidence type="ECO:0000256" key="3">
    <source>
        <dbReference type="ARBA" id="ARBA00022989"/>
    </source>
</evidence>
<dbReference type="GO" id="GO:0016020">
    <property type="term" value="C:membrane"/>
    <property type="evidence" value="ECO:0007669"/>
    <property type="project" value="UniProtKB-SubCell"/>
</dbReference>
<dbReference type="AlphaFoldDB" id="A0AAV2H7Q1"/>
<sequence length="158" mass="17926">MVGVYPVLIGGIILVLFEMGSSIASFVHISILDNEFGEGLNKAMDKYIEGGELKREMDSVQISFRCCGDKAYTDWFRYSWLETESVRTSGDSLKNDGKYYSDDTPFSCCDMRSPRPCIHHHVHDAKQHHLYNFNMETTLHSVGCREALMAIYGNVLLT</sequence>
<evidence type="ECO:0000256" key="1">
    <source>
        <dbReference type="ARBA" id="ARBA00004141"/>
    </source>
</evidence>
<evidence type="ECO:0000256" key="4">
    <source>
        <dbReference type="ARBA" id="ARBA00023136"/>
    </source>
</evidence>
<proteinExistence type="predicted"/>
<name>A0AAV2H7Q1_LYMST</name>
<organism evidence="6 7">
    <name type="scientific">Lymnaea stagnalis</name>
    <name type="common">Great pond snail</name>
    <name type="synonym">Helix stagnalis</name>
    <dbReference type="NCBI Taxonomy" id="6523"/>
    <lineage>
        <taxon>Eukaryota</taxon>
        <taxon>Metazoa</taxon>
        <taxon>Spiralia</taxon>
        <taxon>Lophotrochozoa</taxon>
        <taxon>Mollusca</taxon>
        <taxon>Gastropoda</taxon>
        <taxon>Heterobranchia</taxon>
        <taxon>Euthyneura</taxon>
        <taxon>Panpulmonata</taxon>
        <taxon>Hygrophila</taxon>
        <taxon>Lymnaeoidea</taxon>
        <taxon>Lymnaeidae</taxon>
        <taxon>Lymnaea</taxon>
    </lineage>
</organism>
<dbReference type="InterPro" id="IPR018499">
    <property type="entry name" value="Tetraspanin/Peripherin"/>
</dbReference>
<dbReference type="Gene3D" id="1.10.1450.10">
    <property type="entry name" value="Tetraspanin"/>
    <property type="match status" value="1"/>
</dbReference>
<dbReference type="EMBL" id="CAXITT010000049">
    <property type="protein sequence ID" value="CAL1529457.1"/>
    <property type="molecule type" value="Genomic_DNA"/>
</dbReference>
<protein>
    <submittedName>
        <fullName evidence="6">Uncharacterized protein</fullName>
    </submittedName>
</protein>
<dbReference type="InterPro" id="IPR008952">
    <property type="entry name" value="Tetraspanin_EC2_sf"/>
</dbReference>
<gene>
    <name evidence="6" type="ORF">GSLYS_00003612001</name>
</gene>
<keyword evidence="2 5" id="KW-0812">Transmembrane</keyword>
<evidence type="ECO:0000313" key="6">
    <source>
        <dbReference type="EMBL" id="CAL1529457.1"/>
    </source>
</evidence>
<feature type="non-terminal residue" evidence="6">
    <location>
        <position position="158"/>
    </location>
</feature>
<evidence type="ECO:0000313" key="7">
    <source>
        <dbReference type="Proteomes" id="UP001497497"/>
    </source>
</evidence>
<evidence type="ECO:0000256" key="5">
    <source>
        <dbReference type="SAM" id="Phobius"/>
    </source>
</evidence>
<comment type="subcellular location">
    <subcellularLocation>
        <location evidence="1">Membrane</location>
        <topology evidence="1">Multi-pass membrane protein</topology>
    </subcellularLocation>
</comment>
<dbReference type="Proteomes" id="UP001497497">
    <property type="component" value="Unassembled WGS sequence"/>
</dbReference>
<dbReference type="SUPFAM" id="SSF48652">
    <property type="entry name" value="Tetraspanin"/>
    <property type="match status" value="1"/>
</dbReference>
<dbReference type="Pfam" id="PF00335">
    <property type="entry name" value="Tetraspanin"/>
    <property type="match status" value="1"/>
</dbReference>
<keyword evidence="4 5" id="KW-0472">Membrane</keyword>
<reference evidence="6 7" key="1">
    <citation type="submission" date="2024-04" db="EMBL/GenBank/DDBJ databases">
        <authorList>
            <consortium name="Genoscope - CEA"/>
            <person name="William W."/>
        </authorList>
    </citation>
    <scope>NUCLEOTIDE SEQUENCE [LARGE SCALE GENOMIC DNA]</scope>
</reference>
<feature type="transmembrane region" description="Helical" evidence="5">
    <location>
        <begin position="6"/>
        <end position="32"/>
    </location>
</feature>
<comment type="caution">
    <text evidence="6">The sequence shown here is derived from an EMBL/GenBank/DDBJ whole genome shotgun (WGS) entry which is preliminary data.</text>
</comment>
<keyword evidence="3 5" id="KW-1133">Transmembrane helix</keyword>